<evidence type="ECO:0000256" key="1">
    <source>
        <dbReference type="ARBA" id="ARBA00004651"/>
    </source>
</evidence>
<protein>
    <submittedName>
        <fullName evidence="8">MFS transporter</fullName>
    </submittedName>
</protein>
<dbReference type="InterPro" id="IPR005829">
    <property type="entry name" value="Sugar_transporter_CS"/>
</dbReference>
<dbReference type="SUPFAM" id="SSF103473">
    <property type="entry name" value="MFS general substrate transporter"/>
    <property type="match status" value="1"/>
</dbReference>
<dbReference type="InterPro" id="IPR020846">
    <property type="entry name" value="MFS_dom"/>
</dbReference>
<feature type="transmembrane region" description="Helical" evidence="6">
    <location>
        <begin position="327"/>
        <end position="348"/>
    </location>
</feature>
<evidence type="ECO:0000256" key="3">
    <source>
        <dbReference type="ARBA" id="ARBA00022692"/>
    </source>
</evidence>
<dbReference type="CDD" id="cd17316">
    <property type="entry name" value="MFS_SV2_like"/>
    <property type="match status" value="1"/>
</dbReference>
<feature type="transmembrane region" description="Helical" evidence="6">
    <location>
        <begin position="360"/>
        <end position="380"/>
    </location>
</feature>
<feature type="transmembrane region" description="Helical" evidence="6">
    <location>
        <begin position="157"/>
        <end position="177"/>
    </location>
</feature>
<dbReference type="GO" id="GO:0005886">
    <property type="term" value="C:plasma membrane"/>
    <property type="evidence" value="ECO:0007669"/>
    <property type="project" value="UniProtKB-SubCell"/>
</dbReference>
<keyword evidence="4 6" id="KW-1133">Transmembrane helix</keyword>
<evidence type="ECO:0000256" key="2">
    <source>
        <dbReference type="ARBA" id="ARBA00022448"/>
    </source>
</evidence>
<feature type="transmembrane region" description="Helical" evidence="6">
    <location>
        <begin position="183"/>
        <end position="202"/>
    </location>
</feature>
<dbReference type="Proteomes" id="UP000245938">
    <property type="component" value="Unassembled WGS sequence"/>
</dbReference>
<evidence type="ECO:0000313" key="9">
    <source>
        <dbReference type="Proteomes" id="UP000245938"/>
    </source>
</evidence>
<dbReference type="EMBL" id="QFVR01000014">
    <property type="protein sequence ID" value="PWI24938.1"/>
    <property type="molecule type" value="Genomic_DNA"/>
</dbReference>
<feature type="transmembrane region" description="Helical" evidence="6">
    <location>
        <begin position="98"/>
        <end position="116"/>
    </location>
</feature>
<organism evidence="8 9">
    <name type="scientific">Kurthia sibirica</name>
    <dbReference type="NCBI Taxonomy" id="202750"/>
    <lineage>
        <taxon>Bacteria</taxon>
        <taxon>Bacillati</taxon>
        <taxon>Bacillota</taxon>
        <taxon>Bacilli</taxon>
        <taxon>Bacillales</taxon>
        <taxon>Caryophanaceae</taxon>
        <taxon>Kurthia</taxon>
    </lineage>
</organism>
<feature type="transmembrane region" description="Helical" evidence="6">
    <location>
        <begin position="239"/>
        <end position="256"/>
    </location>
</feature>
<sequence length="421" mass="46173">MYISEYTNDKTLGGSIVTTKKQQQKKPITRNKLLAVAGLGWLFDALDVGILSFVIAALAIEWQLTPTEMGWIGSINSVGMAVGALVFGLFADKYGRKAVFMWTLVIFSVASGLSALTTTLAAFMVLRFFVGLGLGGELPVASTLVSESVAPKERGRVVVLLESFWAGGWLLAALISYFVIPTYGWRVALLLTAIPAFYAIYLRISLPDSPKYEANKDKRQPIWQNMKAVWQKKYAKNTLMLWIVWFMVVFSYYGMFLWLPSVMVMKGFDLIKSFEYVLIMTLAQLPGYFTAAWIIEKLGRKFVLSVYLLGTAISALAFGFADTPSLLLLSGMFLSFFNLGAWGALYAYTPENYPTIIRGTGAGMAAAVGRIGGILGPLVVGTLTVKSVDIGVIFSIFTAAIVIAIFAIIFLGKETKQLELD</sequence>
<evidence type="ECO:0000313" key="8">
    <source>
        <dbReference type="EMBL" id="PWI24938.1"/>
    </source>
</evidence>
<dbReference type="GO" id="GO:0046943">
    <property type="term" value="F:carboxylic acid transmembrane transporter activity"/>
    <property type="evidence" value="ECO:0007669"/>
    <property type="project" value="TreeGrafter"/>
</dbReference>
<dbReference type="PANTHER" id="PTHR23508">
    <property type="entry name" value="CARBOXYLIC ACID TRANSPORTER PROTEIN HOMOLOG"/>
    <property type="match status" value="1"/>
</dbReference>
<comment type="subcellular location">
    <subcellularLocation>
        <location evidence="1">Cell membrane</location>
        <topology evidence="1">Multi-pass membrane protein</topology>
    </subcellularLocation>
</comment>
<evidence type="ECO:0000256" key="6">
    <source>
        <dbReference type="SAM" id="Phobius"/>
    </source>
</evidence>
<keyword evidence="2" id="KW-0813">Transport</keyword>
<dbReference type="PROSITE" id="PS00217">
    <property type="entry name" value="SUGAR_TRANSPORT_2"/>
    <property type="match status" value="1"/>
</dbReference>
<dbReference type="PROSITE" id="PS50850">
    <property type="entry name" value="MFS"/>
    <property type="match status" value="1"/>
</dbReference>
<feature type="transmembrane region" description="Helical" evidence="6">
    <location>
        <begin position="276"/>
        <end position="295"/>
    </location>
</feature>
<dbReference type="AlphaFoldDB" id="A0A2U3AK68"/>
<name>A0A2U3AK68_9BACL</name>
<keyword evidence="5 6" id="KW-0472">Membrane</keyword>
<dbReference type="PANTHER" id="PTHR23508:SF10">
    <property type="entry name" value="CARBOXYLIC ACID TRANSPORTER PROTEIN HOMOLOG"/>
    <property type="match status" value="1"/>
</dbReference>
<evidence type="ECO:0000256" key="5">
    <source>
        <dbReference type="ARBA" id="ARBA00023136"/>
    </source>
</evidence>
<feature type="domain" description="Major facilitator superfamily (MFS) profile" evidence="7">
    <location>
        <begin position="33"/>
        <end position="416"/>
    </location>
</feature>
<dbReference type="Gene3D" id="1.20.1250.20">
    <property type="entry name" value="MFS general substrate transporter like domains"/>
    <property type="match status" value="2"/>
</dbReference>
<feature type="transmembrane region" description="Helical" evidence="6">
    <location>
        <begin position="392"/>
        <end position="412"/>
    </location>
</feature>
<dbReference type="OrthoDB" id="9787026at2"/>
<gene>
    <name evidence="8" type="ORF">DEX24_11025</name>
</gene>
<dbReference type="Pfam" id="PF07690">
    <property type="entry name" value="MFS_1"/>
    <property type="match status" value="1"/>
</dbReference>
<feature type="transmembrane region" description="Helical" evidence="6">
    <location>
        <begin position="33"/>
        <end position="59"/>
    </location>
</feature>
<evidence type="ECO:0000256" key="4">
    <source>
        <dbReference type="ARBA" id="ARBA00022989"/>
    </source>
</evidence>
<comment type="caution">
    <text evidence="8">The sequence shown here is derived from an EMBL/GenBank/DDBJ whole genome shotgun (WGS) entry which is preliminary data.</text>
</comment>
<accession>A0A2U3AK68</accession>
<keyword evidence="9" id="KW-1185">Reference proteome</keyword>
<feature type="transmembrane region" description="Helical" evidence="6">
    <location>
        <begin position="122"/>
        <end position="145"/>
    </location>
</feature>
<reference evidence="8 9" key="1">
    <citation type="submission" date="2018-05" db="EMBL/GenBank/DDBJ databases">
        <title>Kurthia sibirica genome sequence.</title>
        <authorList>
            <person name="Maclea K.S."/>
            <person name="Goen A.E."/>
        </authorList>
    </citation>
    <scope>NUCLEOTIDE SEQUENCE [LARGE SCALE GENOMIC DNA]</scope>
    <source>
        <strain evidence="8 9">ATCC 49154</strain>
    </source>
</reference>
<feature type="transmembrane region" description="Helical" evidence="6">
    <location>
        <begin position="71"/>
        <end position="91"/>
    </location>
</feature>
<dbReference type="InterPro" id="IPR011701">
    <property type="entry name" value="MFS"/>
</dbReference>
<keyword evidence="3 6" id="KW-0812">Transmembrane</keyword>
<evidence type="ECO:0000259" key="7">
    <source>
        <dbReference type="PROSITE" id="PS50850"/>
    </source>
</evidence>
<dbReference type="InterPro" id="IPR036259">
    <property type="entry name" value="MFS_trans_sf"/>
</dbReference>
<proteinExistence type="predicted"/>
<feature type="transmembrane region" description="Helical" evidence="6">
    <location>
        <begin position="302"/>
        <end position="321"/>
    </location>
</feature>